<sequence length="101" mass="11641">LFQLRTNHAPLNKHLHWIKGRAEEPATPLCTNCNTREETVHHFLLACPAFLSQRNALLRAIPRQKHKIPALLNDPKCLKPLFKYIASTERFKQSYGDTTLP</sequence>
<reference evidence="1" key="1">
    <citation type="journal article" date="2021" name="New Phytol.">
        <title>Evolutionary innovations through gain and loss of genes in the ectomycorrhizal Boletales.</title>
        <authorList>
            <person name="Wu G."/>
            <person name="Miyauchi S."/>
            <person name="Morin E."/>
            <person name="Kuo A."/>
            <person name="Drula E."/>
            <person name="Varga T."/>
            <person name="Kohler A."/>
            <person name="Feng B."/>
            <person name="Cao Y."/>
            <person name="Lipzen A."/>
            <person name="Daum C."/>
            <person name="Hundley H."/>
            <person name="Pangilinan J."/>
            <person name="Johnson J."/>
            <person name="Barry K."/>
            <person name="LaButti K."/>
            <person name="Ng V."/>
            <person name="Ahrendt S."/>
            <person name="Min B."/>
            <person name="Choi I.G."/>
            <person name="Park H."/>
            <person name="Plett J.M."/>
            <person name="Magnuson J."/>
            <person name="Spatafora J.W."/>
            <person name="Nagy L.G."/>
            <person name="Henrissat B."/>
            <person name="Grigoriev I.V."/>
            <person name="Yang Z.L."/>
            <person name="Xu J."/>
            <person name="Martin F.M."/>
        </authorList>
    </citation>
    <scope>NUCLEOTIDE SEQUENCE</scope>
    <source>
        <strain evidence="1">KUC20120723A-06</strain>
    </source>
</reference>
<accession>A0ACB8AWV8</accession>
<evidence type="ECO:0000313" key="2">
    <source>
        <dbReference type="Proteomes" id="UP000790709"/>
    </source>
</evidence>
<keyword evidence="2" id="KW-1185">Reference proteome</keyword>
<dbReference type="EMBL" id="MU266918">
    <property type="protein sequence ID" value="KAH7917857.1"/>
    <property type="molecule type" value="Genomic_DNA"/>
</dbReference>
<name>A0ACB8AWV8_9AGAM</name>
<comment type="caution">
    <text evidence="1">The sequence shown here is derived from an EMBL/GenBank/DDBJ whole genome shotgun (WGS) entry which is preliminary data.</text>
</comment>
<proteinExistence type="predicted"/>
<gene>
    <name evidence="1" type="ORF">BV22DRAFT_970957</name>
</gene>
<feature type="non-terminal residue" evidence="1">
    <location>
        <position position="1"/>
    </location>
</feature>
<feature type="non-terminal residue" evidence="1">
    <location>
        <position position="101"/>
    </location>
</feature>
<protein>
    <submittedName>
        <fullName evidence="1">Uncharacterized protein</fullName>
    </submittedName>
</protein>
<organism evidence="1 2">
    <name type="scientific">Leucogyrophana mollusca</name>
    <dbReference type="NCBI Taxonomy" id="85980"/>
    <lineage>
        <taxon>Eukaryota</taxon>
        <taxon>Fungi</taxon>
        <taxon>Dikarya</taxon>
        <taxon>Basidiomycota</taxon>
        <taxon>Agaricomycotina</taxon>
        <taxon>Agaricomycetes</taxon>
        <taxon>Agaricomycetidae</taxon>
        <taxon>Boletales</taxon>
        <taxon>Boletales incertae sedis</taxon>
        <taxon>Leucogyrophana</taxon>
    </lineage>
</organism>
<dbReference type="Proteomes" id="UP000790709">
    <property type="component" value="Unassembled WGS sequence"/>
</dbReference>
<evidence type="ECO:0000313" key="1">
    <source>
        <dbReference type="EMBL" id="KAH7917857.1"/>
    </source>
</evidence>